<organism evidence="1 2">
    <name type="scientific">Streptomyces lincolnensis</name>
    <dbReference type="NCBI Taxonomy" id="1915"/>
    <lineage>
        <taxon>Bacteria</taxon>
        <taxon>Bacillati</taxon>
        <taxon>Actinomycetota</taxon>
        <taxon>Actinomycetes</taxon>
        <taxon>Kitasatosporales</taxon>
        <taxon>Streptomycetaceae</taxon>
        <taxon>Streptomyces</taxon>
    </lineage>
</organism>
<gene>
    <name evidence="1" type="ORF">SLINC_6578</name>
</gene>
<dbReference type="PROSITE" id="PS51257">
    <property type="entry name" value="PROKAR_LIPOPROTEIN"/>
    <property type="match status" value="1"/>
</dbReference>
<keyword evidence="2" id="KW-1185">Reference proteome</keyword>
<dbReference type="EMBL" id="CP016438">
    <property type="protein sequence ID" value="ANS68802.1"/>
    <property type="molecule type" value="Genomic_DNA"/>
</dbReference>
<dbReference type="OrthoDB" id="3474228at2"/>
<proteinExistence type="predicted"/>
<dbReference type="AlphaFoldDB" id="A0A1B1MK82"/>
<dbReference type="PATRIC" id="fig|1915.4.peg.7258"/>
<dbReference type="STRING" id="1915.SLINC_6578"/>
<accession>A0A1B1MK82</accession>
<dbReference type="Proteomes" id="UP000092598">
    <property type="component" value="Chromosome"/>
</dbReference>
<evidence type="ECO:0000313" key="1">
    <source>
        <dbReference type="EMBL" id="ANS68802.1"/>
    </source>
</evidence>
<protein>
    <submittedName>
        <fullName evidence="1">Uncharacterized protein</fullName>
    </submittedName>
</protein>
<dbReference type="KEGG" id="sls:SLINC_6578"/>
<reference evidence="1 2" key="1">
    <citation type="submission" date="2016-07" db="EMBL/GenBank/DDBJ databases">
        <title>Enhancement of antibiotic productionsby engineered nitrateutilization in actinobacteria.</title>
        <authorList>
            <person name="Meng S.C."/>
        </authorList>
    </citation>
    <scope>NUCLEOTIDE SEQUENCE [LARGE SCALE GENOMIC DNA]</scope>
    <source>
        <strain evidence="1 2">NRRL 2936</strain>
    </source>
</reference>
<name>A0A1B1MK82_STRLN</name>
<evidence type="ECO:0000313" key="2">
    <source>
        <dbReference type="Proteomes" id="UP000092598"/>
    </source>
</evidence>
<sequence>MRGVRRAASLVVPALFALVSCGIPETGVVEAGGPASGVVPTVRVFFVADGALVSVPRRTPAPIEVESALEILLQGPTDAERAKGLTTRLPLPMLVPSALVTPPATSPPGVPGEAAPASDVVAVTTRGGVLSVEVSIRARELAGPAADQLICTALAAQHVAEPGAEPKPVTVTGADGRGVRGSGADCPG</sequence>
<dbReference type="RefSeq" id="WP_067441908.1">
    <property type="nucleotide sequence ID" value="NZ_CP016438.1"/>
</dbReference>